<accession>A0A194PQB5</accession>
<dbReference type="EMBL" id="KQ459602">
    <property type="protein sequence ID" value="KPI93325.1"/>
    <property type="molecule type" value="Genomic_DNA"/>
</dbReference>
<dbReference type="AlphaFoldDB" id="A0A194PQB5"/>
<reference evidence="2 3" key="1">
    <citation type="journal article" date="2015" name="Nat. Commun.">
        <title>Outbred genome sequencing and CRISPR/Cas9 gene editing in butterflies.</title>
        <authorList>
            <person name="Li X."/>
            <person name="Fan D."/>
            <person name="Zhang W."/>
            <person name="Liu G."/>
            <person name="Zhang L."/>
            <person name="Zhao L."/>
            <person name="Fang X."/>
            <person name="Chen L."/>
            <person name="Dong Y."/>
            <person name="Chen Y."/>
            <person name="Ding Y."/>
            <person name="Zhao R."/>
            <person name="Feng M."/>
            <person name="Zhu Y."/>
            <person name="Feng Y."/>
            <person name="Jiang X."/>
            <person name="Zhu D."/>
            <person name="Xiang H."/>
            <person name="Feng X."/>
            <person name="Li S."/>
            <person name="Wang J."/>
            <person name="Zhang G."/>
            <person name="Kronforst M.R."/>
            <person name="Wang W."/>
        </authorList>
    </citation>
    <scope>NUCLEOTIDE SEQUENCE [LARGE SCALE GENOMIC DNA]</scope>
    <source>
        <strain evidence="2">Ya'a_city_454_Px</strain>
        <tissue evidence="2">Whole body</tissue>
    </source>
</reference>
<organism evidence="2 3">
    <name type="scientific">Papilio xuthus</name>
    <name type="common">Asian swallowtail butterfly</name>
    <dbReference type="NCBI Taxonomy" id="66420"/>
    <lineage>
        <taxon>Eukaryota</taxon>
        <taxon>Metazoa</taxon>
        <taxon>Ecdysozoa</taxon>
        <taxon>Arthropoda</taxon>
        <taxon>Hexapoda</taxon>
        <taxon>Insecta</taxon>
        <taxon>Pterygota</taxon>
        <taxon>Neoptera</taxon>
        <taxon>Endopterygota</taxon>
        <taxon>Lepidoptera</taxon>
        <taxon>Glossata</taxon>
        <taxon>Ditrysia</taxon>
        <taxon>Papilionoidea</taxon>
        <taxon>Papilionidae</taxon>
        <taxon>Papilioninae</taxon>
        <taxon>Papilio</taxon>
    </lineage>
</organism>
<gene>
    <name evidence="2" type="ORF">RR46_10585</name>
</gene>
<keyword evidence="3" id="KW-1185">Reference proteome</keyword>
<sequence length="76" mass="9043">MHHLFGRIYNDKSRRWRRGGMRMRTAQRLAGTTRTERSPFVTDRRARRRRVYMKAGGAARRRRLRCGDVSSSSQPH</sequence>
<evidence type="ECO:0000256" key="1">
    <source>
        <dbReference type="SAM" id="MobiDB-lite"/>
    </source>
</evidence>
<evidence type="ECO:0000313" key="2">
    <source>
        <dbReference type="EMBL" id="KPI93325.1"/>
    </source>
</evidence>
<protein>
    <submittedName>
        <fullName evidence="2">Uncharacterized protein</fullName>
    </submittedName>
</protein>
<feature type="region of interest" description="Disordered" evidence="1">
    <location>
        <begin position="55"/>
        <end position="76"/>
    </location>
</feature>
<proteinExistence type="predicted"/>
<dbReference type="Proteomes" id="UP000053268">
    <property type="component" value="Unassembled WGS sequence"/>
</dbReference>
<evidence type="ECO:0000313" key="3">
    <source>
        <dbReference type="Proteomes" id="UP000053268"/>
    </source>
</evidence>
<name>A0A194PQB5_PAPXU</name>